<dbReference type="Gramene" id="Mp8g16750.1">
    <property type="protein sequence ID" value="Mp8g16750.1.cds"/>
    <property type="gene ID" value="Mp8g16750"/>
</dbReference>
<evidence type="ECO:0000256" key="2">
    <source>
        <dbReference type="ARBA" id="ARBA00022679"/>
    </source>
</evidence>
<dbReference type="InterPro" id="IPR002213">
    <property type="entry name" value="UDP_glucos_trans"/>
</dbReference>
<dbReference type="Pfam" id="PF00201">
    <property type="entry name" value="UDPGT"/>
    <property type="match status" value="1"/>
</dbReference>
<proteinExistence type="inferred from homology"/>
<dbReference type="FunFam" id="3.40.50.2000:FF:000060">
    <property type="entry name" value="Glycosyltransferase"/>
    <property type="match status" value="1"/>
</dbReference>
<protein>
    <recommendedName>
        <fullName evidence="4">Glycosyltransferase</fullName>
        <ecNumber evidence="4">2.4.1.-</ecNumber>
    </recommendedName>
</protein>
<evidence type="ECO:0000313" key="5">
    <source>
        <dbReference type="EMBL" id="PTQ42254.1"/>
    </source>
</evidence>
<dbReference type="GO" id="GO:0035251">
    <property type="term" value="F:UDP-glucosyltransferase activity"/>
    <property type="evidence" value="ECO:0000318"/>
    <property type="project" value="GO_Central"/>
</dbReference>
<dbReference type="OrthoDB" id="5835829at2759"/>
<dbReference type="AlphaFoldDB" id="A0A2R6X819"/>
<keyword evidence="2 3" id="KW-0808">Transferase</keyword>
<evidence type="ECO:0000256" key="1">
    <source>
        <dbReference type="ARBA" id="ARBA00009995"/>
    </source>
</evidence>
<evidence type="ECO:0000256" key="4">
    <source>
        <dbReference type="RuleBase" id="RU362057"/>
    </source>
</evidence>
<name>A0A2R6X819_MARPO</name>
<dbReference type="SMR" id="A0A2R6X819"/>
<sequence length="486" mass="55035">METSSDTVRRNRPHILMVTTSLKGHFPPFVQLLYRLADFWRLQSPHDTCIVTVVGVKEDLLDLKRLQFDGAFRGVDLRLLEMCVEIFQSGNPKRPIDPLIQTKMFQDAFEPLQQKMIEEKKNGGLEIPTCLIPDFLLTFTKDLAESLEIPWIPFFHCPAWCTQSFLMFEEILDLPVTTSSNDFIPIPGLQCFRQNDIASEIWVTPEWFQNLRRNTCNKWLSAVLFNTAPELEGPGGALNALQSFFSKQVDIKQVPKLYTIGPMLQLPGFGAQYTTSIPENDSCLQWLDMQAEKSVLYISFGTLGNLNWEEMRELAHGLEASGVAFLWILKVSSPAEAIALLTPGFLDRTRHRGFIHIGWAPQTRILSHWAVGGFISHCGWNSIMESISNGVPIISWPVFVDQPMNARFISDVAKVGVPVMEDFNHKKTIVSRTCVEKAIRTLMFEKTGTELRYNAVKLKEVLTASVAEGGSSHANLRKFLQEILMI</sequence>
<dbReference type="SUPFAM" id="SSF53756">
    <property type="entry name" value="UDP-Glycosyltransferase/glycogen phosphorylase"/>
    <property type="match status" value="1"/>
</dbReference>
<keyword evidence="6" id="KW-1185">Reference proteome</keyword>
<dbReference type="OMA" id="IPENDSC"/>
<evidence type="ECO:0000256" key="3">
    <source>
        <dbReference type="RuleBase" id="RU003718"/>
    </source>
</evidence>
<dbReference type="Gene3D" id="3.40.50.2000">
    <property type="entry name" value="Glycogen Phosphorylase B"/>
    <property type="match status" value="2"/>
</dbReference>
<dbReference type="PANTHER" id="PTHR48045:SF31">
    <property type="entry name" value="UDP-GLYCOSYLTRANSFERASE 76B1-LIKE"/>
    <property type="match status" value="1"/>
</dbReference>
<accession>A0A2R6X819</accession>
<dbReference type="CDD" id="cd03784">
    <property type="entry name" value="GT1_Gtf-like"/>
    <property type="match status" value="1"/>
</dbReference>
<reference evidence="6" key="1">
    <citation type="journal article" date="2017" name="Cell">
        <title>Insights into land plant evolution garnered from the Marchantia polymorpha genome.</title>
        <authorList>
            <person name="Bowman J.L."/>
            <person name="Kohchi T."/>
            <person name="Yamato K.T."/>
            <person name="Jenkins J."/>
            <person name="Shu S."/>
            <person name="Ishizaki K."/>
            <person name="Yamaoka S."/>
            <person name="Nishihama R."/>
            <person name="Nakamura Y."/>
            <person name="Berger F."/>
            <person name="Adam C."/>
            <person name="Aki S.S."/>
            <person name="Althoff F."/>
            <person name="Araki T."/>
            <person name="Arteaga-Vazquez M.A."/>
            <person name="Balasubrmanian S."/>
            <person name="Barry K."/>
            <person name="Bauer D."/>
            <person name="Boehm C.R."/>
            <person name="Briginshaw L."/>
            <person name="Caballero-Perez J."/>
            <person name="Catarino B."/>
            <person name="Chen F."/>
            <person name="Chiyoda S."/>
            <person name="Chovatia M."/>
            <person name="Davies K.M."/>
            <person name="Delmans M."/>
            <person name="Demura T."/>
            <person name="Dierschke T."/>
            <person name="Dolan L."/>
            <person name="Dorantes-Acosta A.E."/>
            <person name="Eklund D.M."/>
            <person name="Florent S.N."/>
            <person name="Flores-Sandoval E."/>
            <person name="Fujiyama A."/>
            <person name="Fukuzawa H."/>
            <person name="Galik B."/>
            <person name="Grimanelli D."/>
            <person name="Grimwood J."/>
            <person name="Grossniklaus U."/>
            <person name="Hamada T."/>
            <person name="Haseloff J."/>
            <person name="Hetherington A.J."/>
            <person name="Higo A."/>
            <person name="Hirakawa Y."/>
            <person name="Hundley H.N."/>
            <person name="Ikeda Y."/>
            <person name="Inoue K."/>
            <person name="Inoue S.I."/>
            <person name="Ishida S."/>
            <person name="Jia Q."/>
            <person name="Kakita M."/>
            <person name="Kanazawa T."/>
            <person name="Kawai Y."/>
            <person name="Kawashima T."/>
            <person name="Kennedy M."/>
            <person name="Kinose K."/>
            <person name="Kinoshita T."/>
            <person name="Kohara Y."/>
            <person name="Koide E."/>
            <person name="Komatsu K."/>
            <person name="Kopischke S."/>
            <person name="Kubo M."/>
            <person name="Kyozuka J."/>
            <person name="Lagercrantz U."/>
            <person name="Lin S.S."/>
            <person name="Lindquist E."/>
            <person name="Lipzen A.M."/>
            <person name="Lu C.W."/>
            <person name="De Luna E."/>
            <person name="Martienssen R.A."/>
            <person name="Minamino N."/>
            <person name="Mizutani M."/>
            <person name="Mizutani M."/>
            <person name="Mochizuki N."/>
            <person name="Monte I."/>
            <person name="Mosher R."/>
            <person name="Nagasaki H."/>
            <person name="Nakagami H."/>
            <person name="Naramoto S."/>
            <person name="Nishitani K."/>
            <person name="Ohtani M."/>
            <person name="Okamoto T."/>
            <person name="Okumura M."/>
            <person name="Phillips J."/>
            <person name="Pollak B."/>
            <person name="Reinders A."/>
            <person name="Rovekamp M."/>
            <person name="Sano R."/>
            <person name="Sawa S."/>
            <person name="Schmid M.W."/>
            <person name="Shirakawa M."/>
            <person name="Solano R."/>
            <person name="Spunde A."/>
            <person name="Suetsugu N."/>
            <person name="Sugano S."/>
            <person name="Sugiyama A."/>
            <person name="Sun R."/>
            <person name="Suzuki Y."/>
            <person name="Takenaka M."/>
            <person name="Takezawa D."/>
            <person name="Tomogane H."/>
            <person name="Tsuzuki M."/>
            <person name="Ueda T."/>
            <person name="Umeda M."/>
            <person name="Ward J.M."/>
            <person name="Watanabe Y."/>
            <person name="Yazaki K."/>
            <person name="Yokoyama R."/>
            <person name="Yoshitake Y."/>
            <person name="Yotsui I."/>
            <person name="Zachgo S."/>
            <person name="Schmutz J."/>
        </authorList>
    </citation>
    <scope>NUCLEOTIDE SEQUENCE [LARGE SCALE GENOMIC DNA]</scope>
    <source>
        <strain evidence="6">Tak-1</strain>
    </source>
</reference>
<dbReference type="Proteomes" id="UP000244005">
    <property type="component" value="Unassembled WGS sequence"/>
</dbReference>
<keyword evidence="3" id="KW-0328">Glycosyltransferase</keyword>
<gene>
    <name evidence="5" type="ORF">MARPO_0030s0008</name>
</gene>
<dbReference type="PROSITE" id="PS00375">
    <property type="entry name" value="UDPGT"/>
    <property type="match status" value="1"/>
</dbReference>
<dbReference type="InterPro" id="IPR035595">
    <property type="entry name" value="UDP_glycos_trans_CS"/>
</dbReference>
<evidence type="ECO:0000313" key="6">
    <source>
        <dbReference type="Proteomes" id="UP000244005"/>
    </source>
</evidence>
<dbReference type="PANTHER" id="PTHR48045">
    <property type="entry name" value="UDP-GLYCOSYLTRANSFERASE 72B1"/>
    <property type="match status" value="1"/>
</dbReference>
<organism evidence="5 6">
    <name type="scientific">Marchantia polymorpha</name>
    <name type="common">Common liverwort</name>
    <name type="synonym">Marchantia aquatica</name>
    <dbReference type="NCBI Taxonomy" id="3197"/>
    <lineage>
        <taxon>Eukaryota</taxon>
        <taxon>Viridiplantae</taxon>
        <taxon>Streptophyta</taxon>
        <taxon>Embryophyta</taxon>
        <taxon>Marchantiophyta</taxon>
        <taxon>Marchantiopsida</taxon>
        <taxon>Marchantiidae</taxon>
        <taxon>Marchantiales</taxon>
        <taxon>Marchantiaceae</taxon>
        <taxon>Marchantia</taxon>
    </lineage>
</organism>
<comment type="similarity">
    <text evidence="1 3">Belongs to the UDP-glycosyltransferase family.</text>
</comment>
<dbReference type="EMBL" id="KZ772702">
    <property type="protein sequence ID" value="PTQ42254.1"/>
    <property type="molecule type" value="Genomic_DNA"/>
</dbReference>
<dbReference type="EC" id="2.4.1.-" evidence="4"/>